<organism evidence="2 3">
    <name type="scientific">Fraxinus pennsylvanica</name>
    <dbReference type="NCBI Taxonomy" id="56036"/>
    <lineage>
        <taxon>Eukaryota</taxon>
        <taxon>Viridiplantae</taxon>
        <taxon>Streptophyta</taxon>
        <taxon>Embryophyta</taxon>
        <taxon>Tracheophyta</taxon>
        <taxon>Spermatophyta</taxon>
        <taxon>Magnoliopsida</taxon>
        <taxon>eudicotyledons</taxon>
        <taxon>Gunneridae</taxon>
        <taxon>Pentapetalae</taxon>
        <taxon>asterids</taxon>
        <taxon>lamiids</taxon>
        <taxon>Lamiales</taxon>
        <taxon>Oleaceae</taxon>
        <taxon>Oleeae</taxon>
        <taxon>Fraxinus</taxon>
    </lineage>
</organism>
<reference evidence="2" key="1">
    <citation type="submission" date="2023-05" db="EMBL/GenBank/DDBJ databases">
        <authorList>
            <person name="Huff M."/>
        </authorList>
    </citation>
    <scope>NUCLEOTIDE SEQUENCE</scope>
</reference>
<accession>A0AAD1YUR6</accession>
<keyword evidence="3" id="KW-1185">Reference proteome</keyword>
<proteinExistence type="predicted"/>
<feature type="region of interest" description="Disordered" evidence="1">
    <location>
        <begin position="41"/>
        <end position="60"/>
    </location>
</feature>
<evidence type="ECO:0000256" key="1">
    <source>
        <dbReference type="SAM" id="MobiDB-lite"/>
    </source>
</evidence>
<dbReference type="Proteomes" id="UP000834106">
    <property type="component" value="Chromosome 3"/>
</dbReference>
<gene>
    <name evidence="2" type="ORF">FPE_LOCUS5073</name>
</gene>
<protein>
    <submittedName>
        <fullName evidence="2">Uncharacterized protein</fullName>
    </submittedName>
</protein>
<dbReference type="EMBL" id="OU503038">
    <property type="protein sequence ID" value="CAI9757643.1"/>
    <property type="molecule type" value="Genomic_DNA"/>
</dbReference>
<name>A0AAD1YUR6_9LAMI</name>
<dbReference type="AlphaFoldDB" id="A0AAD1YUR6"/>
<evidence type="ECO:0000313" key="3">
    <source>
        <dbReference type="Proteomes" id="UP000834106"/>
    </source>
</evidence>
<evidence type="ECO:0000313" key="2">
    <source>
        <dbReference type="EMBL" id="CAI9757643.1"/>
    </source>
</evidence>
<sequence>MEIYVNHIHRKKLPSYVFPEGYIKSQHPSIISQLVVDKAPREGGEDSGLGLSERRQKRRDLSGLEVKEERLEKRQSISFQMQSSVSPELFCSSSGYTLKDCSSILSEMKKERDAVNGSCLLNIGMTAVGNKERKDGVHGSCQLNVELTPNGTNGMVLISGAAVGSEPVQKAVTSRLVCLQLPEKVDPTMEIPRYFNLEERENKQLQVEGCSLVA</sequence>